<feature type="domain" description="Glycine zipper 2TM" evidence="6">
    <location>
        <begin position="96"/>
        <end position="136"/>
    </location>
</feature>
<keyword evidence="5" id="KW-0732">Signal</keyword>
<evidence type="ECO:0000256" key="4">
    <source>
        <dbReference type="ARBA" id="ARBA00023288"/>
    </source>
</evidence>
<evidence type="ECO:0000256" key="3">
    <source>
        <dbReference type="ARBA" id="ARBA00015281"/>
    </source>
</evidence>
<dbReference type="Pfam" id="PF05433">
    <property type="entry name" value="Rick_17kDa_Anti"/>
    <property type="match status" value="1"/>
</dbReference>
<evidence type="ECO:0000313" key="8">
    <source>
        <dbReference type="Proteomes" id="UP000583556"/>
    </source>
</evidence>
<dbReference type="GO" id="GO:0009279">
    <property type="term" value="C:cell outer membrane"/>
    <property type="evidence" value="ECO:0007669"/>
    <property type="project" value="UniProtKB-SubCell"/>
</dbReference>
<proteinExistence type="inferred from homology"/>
<dbReference type="AlphaFoldDB" id="A0A7Y0G832"/>
<dbReference type="InterPro" id="IPR008816">
    <property type="entry name" value="Gly_zipper_2TM_dom"/>
</dbReference>
<keyword evidence="8" id="KW-1185">Reference proteome</keyword>
<accession>A0A7Y0G832</accession>
<feature type="signal peptide" evidence="5">
    <location>
        <begin position="1"/>
        <end position="18"/>
    </location>
</feature>
<evidence type="ECO:0000256" key="1">
    <source>
        <dbReference type="ARBA" id="ARBA00004459"/>
    </source>
</evidence>
<reference evidence="7 8" key="1">
    <citation type="submission" date="2020-04" db="EMBL/GenBank/DDBJ databases">
        <title>Novosphingobium sp. TW-4 isolated from soil.</title>
        <authorList>
            <person name="Dahal R.H."/>
            <person name="Chaudhary D.K."/>
        </authorList>
    </citation>
    <scope>NUCLEOTIDE SEQUENCE [LARGE SCALE GENOMIC DNA]</scope>
    <source>
        <strain evidence="7 8">TW-4</strain>
    </source>
</reference>
<feature type="chain" id="PRO_5030978661" description="17 kDa surface antigen" evidence="5">
    <location>
        <begin position="19"/>
        <end position="144"/>
    </location>
</feature>
<organism evidence="7 8">
    <name type="scientific">Novosphingobium olei</name>
    <dbReference type="NCBI Taxonomy" id="2728851"/>
    <lineage>
        <taxon>Bacteria</taxon>
        <taxon>Pseudomonadati</taxon>
        <taxon>Pseudomonadota</taxon>
        <taxon>Alphaproteobacteria</taxon>
        <taxon>Sphingomonadales</taxon>
        <taxon>Sphingomonadaceae</taxon>
        <taxon>Novosphingobium</taxon>
    </lineage>
</organism>
<sequence length="144" mass="15754">MALAAAGTFTTAVAPAVAADFGTPQARTVQLEQSWNHDGRYGDYDRYDRYRGGDYGRRYYSDYDRRDYSRGDYYRGQSWRGRDGRTYCRRNDGTTGLLVGGAAGALIGREVAGYRGDRTLGAILGAAGGALLGREVDRGGSRCR</sequence>
<evidence type="ECO:0000256" key="2">
    <source>
        <dbReference type="ARBA" id="ARBA00008681"/>
    </source>
</evidence>
<gene>
    <name evidence="7" type="ORF">HHL27_02735</name>
</gene>
<name>A0A7Y0G832_9SPHN</name>
<comment type="similarity">
    <text evidence="2">Belongs to the rickettsiale 17 kDa surface antigen family.</text>
</comment>
<dbReference type="Proteomes" id="UP000583556">
    <property type="component" value="Unassembled WGS sequence"/>
</dbReference>
<comment type="caution">
    <text evidence="7">The sequence shown here is derived from an EMBL/GenBank/DDBJ whole genome shotgun (WGS) entry which is preliminary data.</text>
</comment>
<evidence type="ECO:0000256" key="5">
    <source>
        <dbReference type="SAM" id="SignalP"/>
    </source>
</evidence>
<protein>
    <recommendedName>
        <fullName evidence="3">17 kDa surface antigen</fullName>
    </recommendedName>
</protein>
<dbReference type="EMBL" id="JABBGM010000001">
    <property type="protein sequence ID" value="NML92586.1"/>
    <property type="molecule type" value="Genomic_DNA"/>
</dbReference>
<comment type="subcellular location">
    <subcellularLocation>
        <location evidence="1">Cell outer membrane</location>
        <topology evidence="1">Lipid-anchor</topology>
    </subcellularLocation>
</comment>
<keyword evidence="4" id="KW-0449">Lipoprotein</keyword>
<evidence type="ECO:0000313" key="7">
    <source>
        <dbReference type="EMBL" id="NML92586.1"/>
    </source>
</evidence>
<evidence type="ECO:0000259" key="6">
    <source>
        <dbReference type="Pfam" id="PF05433"/>
    </source>
</evidence>